<evidence type="ECO:0000313" key="8">
    <source>
        <dbReference type="Proteomes" id="UP000070352"/>
    </source>
</evidence>
<dbReference type="GO" id="GO:0005886">
    <property type="term" value="C:plasma membrane"/>
    <property type="evidence" value="ECO:0007669"/>
    <property type="project" value="UniProtKB-SubCell"/>
</dbReference>
<feature type="transmembrane region" description="Helical" evidence="6">
    <location>
        <begin position="345"/>
        <end position="363"/>
    </location>
</feature>
<keyword evidence="8" id="KW-1185">Reference proteome</keyword>
<feature type="transmembrane region" description="Helical" evidence="6">
    <location>
        <begin position="146"/>
        <end position="165"/>
    </location>
</feature>
<evidence type="ECO:0000313" key="7">
    <source>
        <dbReference type="EMBL" id="KXG43445.1"/>
    </source>
</evidence>
<dbReference type="STRING" id="1413211.U473_05035"/>
<dbReference type="RefSeq" id="WP_068723960.1">
    <property type="nucleotide sequence ID" value="NZ_LSKU01000001.1"/>
</dbReference>
<feature type="transmembrane region" description="Helical" evidence="6">
    <location>
        <begin position="265"/>
        <end position="288"/>
    </location>
</feature>
<gene>
    <name evidence="7" type="ORF">U473_05035</name>
</gene>
<keyword evidence="3 6" id="KW-0812">Transmembrane</keyword>
<accession>A0A135L378</accession>
<evidence type="ECO:0000256" key="4">
    <source>
        <dbReference type="ARBA" id="ARBA00022989"/>
    </source>
</evidence>
<dbReference type="Pfam" id="PF02653">
    <property type="entry name" value="BPD_transp_2"/>
    <property type="match status" value="1"/>
</dbReference>
<dbReference type="PANTHER" id="PTHR47089">
    <property type="entry name" value="ABC TRANSPORTER, PERMEASE PROTEIN"/>
    <property type="match status" value="1"/>
</dbReference>
<feature type="transmembrane region" description="Helical" evidence="6">
    <location>
        <begin position="115"/>
        <end position="134"/>
    </location>
</feature>
<comment type="subcellular location">
    <subcellularLocation>
        <location evidence="1">Cell membrane</location>
        <topology evidence="1">Multi-pass membrane protein</topology>
    </subcellularLocation>
</comment>
<sequence length="380" mass="40733">MLDKNKNSKLLSLFSGTFGFTLISILIGLIIGAIVLSIAGYNPFEAYSVMFKGIFSKPKYIAYAIIYATPLIMTGLSVAFAFRTGLFNIGAEGQFIIGALTAALTGYFLKLPPVIHVLVVFVLAATAAGLWGGISGFLKAKFGVHEVISTIMLNWIALYLNNYVVMLEGFKKPQSEASYEVLSTASIGLLEKWKLSEAGREWLRNFPFLADMMRAPINLGFIIAILLAILVWFILNKTTLGYELRSVGFNKFAAEYGGIGVKKSIIISMMIAGALAGMAGAVQVLGVTKKVAVLAAMEGYGFDGIAVSLIGSNTALGSVLAGLLFGGLKYGGPKIQSALGALSEVVNIVMGTIVFFIAIPKFIKMMLSLRSKKRGEQDVR</sequence>
<dbReference type="Proteomes" id="UP000070352">
    <property type="component" value="Unassembled WGS sequence"/>
</dbReference>
<name>A0A135L378_9BACI</name>
<reference evidence="7 8" key="1">
    <citation type="submission" date="2016-02" db="EMBL/GenBank/DDBJ databases">
        <title>Draft Genome for Tepidibacillus decaturensis nov. sp. Strain Z9, an Anaerobic, Moderately Thermophilic and Heterotrophic Bacterium from Deep Subsurface of the Illinois Basin, USA.</title>
        <authorList>
            <person name="Dong Y."/>
            <person name="Chang J.Y."/>
            <person name="Sanford R."/>
            <person name="Fouke B.W."/>
        </authorList>
    </citation>
    <scope>NUCLEOTIDE SEQUENCE [LARGE SCALE GENOMIC DNA]</scope>
    <source>
        <strain evidence="7 8">Z9</strain>
    </source>
</reference>
<evidence type="ECO:0000256" key="6">
    <source>
        <dbReference type="SAM" id="Phobius"/>
    </source>
</evidence>
<feature type="transmembrane region" description="Helical" evidence="6">
    <location>
        <begin position="300"/>
        <end position="325"/>
    </location>
</feature>
<evidence type="ECO:0000256" key="5">
    <source>
        <dbReference type="ARBA" id="ARBA00023136"/>
    </source>
</evidence>
<keyword evidence="5 6" id="KW-0472">Membrane</keyword>
<organism evidence="7 8">
    <name type="scientific">Tepidibacillus decaturensis</name>
    <dbReference type="NCBI Taxonomy" id="1413211"/>
    <lineage>
        <taxon>Bacteria</taxon>
        <taxon>Bacillati</taxon>
        <taxon>Bacillota</taxon>
        <taxon>Bacilli</taxon>
        <taxon>Bacillales</taxon>
        <taxon>Bacillaceae</taxon>
        <taxon>Tepidibacillus</taxon>
    </lineage>
</organism>
<proteinExistence type="predicted"/>
<dbReference type="PANTHER" id="PTHR47089:SF1">
    <property type="entry name" value="GUANOSINE ABC TRANSPORTER PERMEASE PROTEIN NUPP"/>
    <property type="match status" value="1"/>
</dbReference>
<keyword evidence="4 6" id="KW-1133">Transmembrane helix</keyword>
<feature type="transmembrane region" description="Helical" evidence="6">
    <location>
        <begin position="216"/>
        <end position="235"/>
    </location>
</feature>
<feature type="transmembrane region" description="Helical" evidence="6">
    <location>
        <begin position="60"/>
        <end position="82"/>
    </location>
</feature>
<protein>
    <submittedName>
        <fullName evidence="7">ABC transporter permease</fullName>
    </submittedName>
</protein>
<dbReference type="InterPro" id="IPR001851">
    <property type="entry name" value="ABC_transp_permease"/>
</dbReference>
<dbReference type="AlphaFoldDB" id="A0A135L378"/>
<feature type="transmembrane region" description="Helical" evidence="6">
    <location>
        <begin position="89"/>
        <end position="109"/>
    </location>
</feature>
<feature type="transmembrane region" description="Helical" evidence="6">
    <location>
        <begin position="12"/>
        <end position="40"/>
    </location>
</feature>
<evidence type="ECO:0000256" key="1">
    <source>
        <dbReference type="ARBA" id="ARBA00004651"/>
    </source>
</evidence>
<evidence type="ECO:0000256" key="3">
    <source>
        <dbReference type="ARBA" id="ARBA00022692"/>
    </source>
</evidence>
<keyword evidence="2" id="KW-1003">Cell membrane</keyword>
<dbReference type="GO" id="GO:0022857">
    <property type="term" value="F:transmembrane transporter activity"/>
    <property type="evidence" value="ECO:0007669"/>
    <property type="project" value="InterPro"/>
</dbReference>
<dbReference type="CDD" id="cd06580">
    <property type="entry name" value="TM_PBP1_transp_TpRbsC_like"/>
    <property type="match status" value="1"/>
</dbReference>
<dbReference type="OrthoDB" id="45037at2"/>
<evidence type="ECO:0000256" key="2">
    <source>
        <dbReference type="ARBA" id="ARBA00022475"/>
    </source>
</evidence>
<comment type="caution">
    <text evidence="7">The sequence shown here is derived from an EMBL/GenBank/DDBJ whole genome shotgun (WGS) entry which is preliminary data.</text>
</comment>
<dbReference type="EMBL" id="LSKU01000001">
    <property type="protein sequence ID" value="KXG43445.1"/>
    <property type="molecule type" value="Genomic_DNA"/>
</dbReference>